<name>A0ABD6AWU3_9EURY</name>
<feature type="compositionally biased region" description="Gly residues" evidence="1">
    <location>
        <begin position="111"/>
        <end position="120"/>
    </location>
</feature>
<gene>
    <name evidence="2" type="ORF">ACFSBT_12155</name>
</gene>
<dbReference type="EMBL" id="JBHUDC010000005">
    <property type="protein sequence ID" value="MFD1514033.1"/>
    <property type="molecule type" value="Genomic_DNA"/>
</dbReference>
<evidence type="ECO:0000256" key="1">
    <source>
        <dbReference type="SAM" id="MobiDB-lite"/>
    </source>
</evidence>
<protein>
    <submittedName>
        <fullName evidence="2">Uncharacterized protein</fullName>
    </submittedName>
</protein>
<accession>A0ABD6AWU3</accession>
<feature type="region of interest" description="Disordered" evidence="1">
    <location>
        <begin position="71"/>
        <end position="120"/>
    </location>
</feature>
<dbReference type="AlphaFoldDB" id="A0ABD6AWU3"/>
<proteinExistence type="predicted"/>
<keyword evidence="3" id="KW-1185">Reference proteome</keyword>
<sequence length="120" mass="13016">MTTDESYRLVCRACEFERAVDALDPALDWMGHHKRREGEDHNVDVYSVTYLTRLATDGPPGGETPVERRAMKLVSETEAPSADEQAGRSPERIDDGQTAGDGRTASDEQGHGAGQRAGDG</sequence>
<organism evidence="2 3">
    <name type="scientific">Halomarina rubra</name>
    <dbReference type="NCBI Taxonomy" id="2071873"/>
    <lineage>
        <taxon>Archaea</taxon>
        <taxon>Methanobacteriati</taxon>
        <taxon>Methanobacteriota</taxon>
        <taxon>Stenosarchaea group</taxon>
        <taxon>Halobacteria</taxon>
        <taxon>Halobacteriales</taxon>
        <taxon>Natronomonadaceae</taxon>
        <taxon>Halomarina</taxon>
    </lineage>
</organism>
<dbReference type="Proteomes" id="UP001597187">
    <property type="component" value="Unassembled WGS sequence"/>
</dbReference>
<feature type="compositionally biased region" description="Basic and acidic residues" evidence="1">
    <location>
        <begin position="85"/>
        <end position="95"/>
    </location>
</feature>
<dbReference type="RefSeq" id="WP_250873988.1">
    <property type="nucleotide sequence ID" value="NZ_JALXFV010000005.1"/>
</dbReference>
<comment type="caution">
    <text evidence="2">The sequence shown here is derived from an EMBL/GenBank/DDBJ whole genome shotgun (WGS) entry which is preliminary data.</text>
</comment>
<evidence type="ECO:0000313" key="3">
    <source>
        <dbReference type="Proteomes" id="UP001597187"/>
    </source>
</evidence>
<evidence type="ECO:0000313" key="2">
    <source>
        <dbReference type="EMBL" id="MFD1514033.1"/>
    </source>
</evidence>
<reference evidence="2 3" key="1">
    <citation type="journal article" date="2019" name="Int. J. Syst. Evol. Microbiol.">
        <title>The Global Catalogue of Microorganisms (GCM) 10K type strain sequencing project: providing services to taxonomists for standard genome sequencing and annotation.</title>
        <authorList>
            <consortium name="The Broad Institute Genomics Platform"/>
            <consortium name="The Broad Institute Genome Sequencing Center for Infectious Disease"/>
            <person name="Wu L."/>
            <person name="Ma J."/>
        </authorList>
    </citation>
    <scope>NUCLEOTIDE SEQUENCE [LARGE SCALE GENOMIC DNA]</scope>
    <source>
        <strain evidence="2 3">CGMCC 1.12563</strain>
    </source>
</reference>